<proteinExistence type="predicted"/>
<name>A0ABP9W1I1_9BACT</name>
<gene>
    <name evidence="1" type="ORF">Rcae01_06755</name>
</gene>
<dbReference type="Proteomes" id="UP001416858">
    <property type="component" value="Unassembled WGS sequence"/>
</dbReference>
<evidence type="ECO:0000313" key="1">
    <source>
        <dbReference type="EMBL" id="GAA5511239.1"/>
    </source>
</evidence>
<dbReference type="EMBL" id="BAABRO010000049">
    <property type="protein sequence ID" value="GAA5511239.1"/>
    <property type="molecule type" value="Genomic_DNA"/>
</dbReference>
<evidence type="ECO:0000313" key="2">
    <source>
        <dbReference type="Proteomes" id="UP001416858"/>
    </source>
</evidence>
<dbReference type="RefSeq" id="WP_345689749.1">
    <property type="nucleotide sequence ID" value="NZ_BAABRO010000049.1"/>
</dbReference>
<protein>
    <submittedName>
        <fullName evidence="1">Uncharacterized protein</fullName>
    </submittedName>
</protein>
<organism evidence="1 2">
    <name type="scientific">Novipirellula caenicola</name>
    <dbReference type="NCBI Taxonomy" id="1536901"/>
    <lineage>
        <taxon>Bacteria</taxon>
        <taxon>Pseudomonadati</taxon>
        <taxon>Planctomycetota</taxon>
        <taxon>Planctomycetia</taxon>
        <taxon>Pirellulales</taxon>
        <taxon>Pirellulaceae</taxon>
        <taxon>Novipirellula</taxon>
    </lineage>
</organism>
<keyword evidence="2" id="KW-1185">Reference proteome</keyword>
<comment type="caution">
    <text evidence="1">The sequence shown here is derived from an EMBL/GenBank/DDBJ whole genome shotgun (WGS) entry which is preliminary data.</text>
</comment>
<accession>A0ABP9W1I1</accession>
<sequence length="174" mass="19397">MGASSWHYTTDYSDDPNAALQQLRTDVFNSGRYGDPFANVSIWTQLKNMPITVKLIVIVAKGFYEMSSFASWIARGCRRPRSIEEAIALAAESGTHSILDIERCSQTPDFGVAWQLQPAIRKRLYGTEHPTTADLDRVGWQAAAENLDRWQAVYFPVYDDGNPVSLVFVGCSGD</sequence>
<reference evidence="1 2" key="1">
    <citation type="submission" date="2024-02" db="EMBL/GenBank/DDBJ databases">
        <title>Rhodopirellula caenicola NBRC 110016.</title>
        <authorList>
            <person name="Ichikawa N."/>
            <person name="Katano-Makiyama Y."/>
            <person name="Hidaka K."/>
        </authorList>
    </citation>
    <scope>NUCLEOTIDE SEQUENCE [LARGE SCALE GENOMIC DNA]</scope>
    <source>
        <strain evidence="1 2">NBRC 110016</strain>
    </source>
</reference>